<feature type="compositionally biased region" description="Pro residues" evidence="1">
    <location>
        <begin position="325"/>
        <end position="348"/>
    </location>
</feature>
<dbReference type="InterPro" id="IPR045154">
    <property type="entry name" value="PCF11-like"/>
</dbReference>
<evidence type="ECO:0000256" key="1">
    <source>
        <dbReference type="SAM" id="MobiDB-lite"/>
    </source>
</evidence>
<sequence length="712" mass="77259">MYQHYQQQQQHYPGGQLHHGRETTDPNAVRQMYRRELASLTFNSKPIITSLTIAAGENVTASSTIVQAIEERLRTAPPGQKLPTLYLIDSIIKNVGEPYLNLFGRSIVSLFLDAYAVVDGATRSSFEKVLGTWPNWTTLLFSRDTIGRINHGVQSIHMQQSASRSYQPPALDNYNTNRAMPRAPEGPSGDNVLLQDIQLLMMQKQQAMIVNPGDQASSKQIDILRQLESIVKSTQLTPEHANMIRQQLAQLIVPVPPMAAPAPVPPYFQGGMPPMPPASSLAPPPPMPMPMSAAGLPFNIPPPGHFAGQPFPGPNGPAAISQPPSSQPPSAPPVAPVAAAAPPPPPPAAAASNLFASLMQSGLLGPNGTLSNQLLQNAVNLNRGSPSPVPAAATLPMLSVPIAPAQQANDLDLGVMSLGPIELTSQDIQRKRPAALQVMYGTPPLQCNQCGYRCPKAPDAQKKMDAHLDWHFRQNRRLKDKAKKSHSRSWLVNEEDWIHSREGDVSQSQQPVFFDMGSGINKTSKDEQALQEEIAALKESIVSEAELTHELCKGGVMTTSTALAAIAKGCSICMEKFVKVWNDVDEEWSYKNAMVVDNVIYHATCHADMVRSNLRKTALAEANGTPALSSTDSPKPEPVADLSPPTSSSLATESKSDVKEEEKKDLSNLVENGSSADHDMKELELVTSLKRKLEEDQEDQDQLATKKAILSE</sequence>
<dbReference type="EMBL" id="BQFW01000001">
    <property type="protein sequence ID" value="GJJ68471.1"/>
    <property type="molecule type" value="Genomic_DNA"/>
</dbReference>
<gene>
    <name evidence="3" type="ORF">EMPS_00817</name>
</gene>
<dbReference type="FunFam" id="1.25.40.90:FF:000016">
    <property type="entry name" value="mRNA cleavage factor complex component Pcf11"/>
    <property type="match status" value="1"/>
</dbReference>
<dbReference type="GO" id="GO:0005849">
    <property type="term" value="C:mRNA cleavage factor complex"/>
    <property type="evidence" value="ECO:0007669"/>
    <property type="project" value="InterPro"/>
</dbReference>
<dbReference type="CDD" id="cd16982">
    <property type="entry name" value="CID_Pcf11"/>
    <property type="match status" value="1"/>
</dbReference>
<dbReference type="GO" id="GO:0005737">
    <property type="term" value="C:cytoplasm"/>
    <property type="evidence" value="ECO:0007669"/>
    <property type="project" value="TreeGrafter"/>
</dbReference>
<dbReference type="InterPro" id="IPR006569">
    <property type="entry name" value="CID_dom"/>
</dbReference>
<dbReference type="GO" id="GO:0006369">
    <property type="term" value="P:termination of RNA polymerase II transcription"/>
    <property type="evidence" value="ECO:0007669"/>
    <property type="project" value="InterPro"/>
</dbReference>
<evidence type="ECO:0000313" key="4">
    <source>
        <dbReference type="Proteomes" id="UP000827284"/>
    </source>
</evidence>
<dbReference type="InterPro" id="IPR021605">
    <property type="entry name" value="Pcf11_Clp1-ID"/>
</dbReference>
<feature type="region of interest" description="Disordered" evidence="1">
    <location>
        <begin position="693"/>
        <end position="712"/>
    </location>
</feature>
<feature type="domain" description="CID" evidence="2">
    <location>
        <begin position="25"/>
        <end position="157"/>
    </location>
</feature>
<dbReference type="GO" id="GO:0003729">
    <property type="term" value="F:mRNA binding"/>
    <property type="evidence" value="ECO:0007669"/>
    <property type="project" value="InterPro"/>
</dbReference>
<reference evidence="3" key="2">
    <citation type="journal article" date="2022" name="Microbiol. Resour. Announc.">
        <title>Whole-Genome Sequence of Entomortierella parvispora E1425, a Mucoromycotan Fungus Associated with Burkholderiaceae-Related Endosymbiotic Bacteria.</title>
        <authorList>
            <person name="Herlambang A."/>
            <person name="Guo Y."/>
            <person name="Takashima Y."/>
            <person name="Narisawa K."/>
            <person name="Ohta H."/>
            <person name="Nishizawa T."/>
        </authorList>
    </citation>
    <scope>NUCLEOTIDE SEQUENCE</scope>
    <source>
        <strain evidence="3">E1425</strain>
    </source>
</reference>
<evidence type="ECO:0000259" key="2">
    <source>
        <dbReference type="PROSITE" id="PS51391"/>
    </source>
</evidence>
<dbReference type="AlphaFoldDB" id="A0A9P3LRY6"/>
<keyword evidence="4" id="KW-1185">Reference proteome</keyword>
<dbReference type="InterPro" id="IPR047415">
    <property type="entry name" value="Pcf11_CID"/>
</dbReference>
<protein>
    <submittedName>
        <fullName evidence="3">Pre-mRNA cleavage complex 2 protein Pcf11</fullName>
    </submittedName>
</protein>
<feature type="region of interest" description="Disordered" evidence="1">
    <location>
        <begin position="624"/>
        <end position="682"/>
    </location>
</feature>
<dbReference type="SUPFAM" id="SSF48464">
    <property type="entry name" value="ENTH/VHS domain"/>
    <property type="match status" value="1"/>
</dbReference>
<dbReference type="GO" id="GO:0031124">
    <property type="term" value="P:mRNA 3'-end processing"/>
    <property type="evidence" value="ECO:0007669"/>
    <property type="project" value="InterPro"/>
</dbReference>
<dbReference type="PANTHER" id="PTHR15921">
    <property type="entry name" value="PRE-MRNA CLEAVAGE COMPLEX II"/>
    <property type="match status" value="1"/>
</dbReference>
<proteinExistence type="predicted"/>
<feature type="compositionally biased region" description="Basic and acidic residues" evidence="1">
    <location>
        <begin position="654"/>
        <end position="666"/>
    </location>
</feature>
<dbReference type="PROSITE" id="PS51391">
    <property type="entry name" value="CID"/>
    <property type="match status" value="1"/>
</dbReference>
<dbReference type="Proteomes" id="UP000827284">
    <property type="component" value="Unassembled WGS sequence"/>
</dbReference>
<organism evidence="3 4">
    <name type="scientific">Entomortierella parvispora</name>
    <dbReference type="NCBI Taxonomy" id="205924"/>
    <lineage>
        <taxon>Eukaryota</taxon>
        <taxon>Fungi</taxon>
        <taxon>Fungi incertae sedis</taxon>
        <taxon>Mucoromycota</taxon>
        <taxon>Mortierellomycotina</taxon>
        <taxon>Mortierellomycetes</taxon>
        <taxon>Mortierellales</taxon>
        <taxon>Mortierellaceae</taxon>
        <taxon>Entomortierella</taxon>
    </lineage>
</organism>
<feature type="compositionally biased region" description="Low complexity" evidence="1">
    <location>
        <begin position="1"/>
        <end position="16"/>
    </location>
</feature>
<dbReference type="Gene3D" id="1.25.40.90">
    <property type="match status" value="1"/>
</dbReference>
<dbReference type="Pfam" id="PF11526">
    <property type="entry name" value="Pfc11_Clp1_ID"/>
    <property type="match status" value="1"/>
</dbReference>
<dbReference type="InterPro" id="IPR008942">
    <property type="entry name" value="ENTH_VHS"/>
</dbReference>
<dbReference type="SMART" id="SM00582">
    <property type="entry name" value="RPR"/>
    <property type="match status" value="1"/>
</dbReference>
<name>A0A9P3LRY6_9FUNG</name>
<dbReference type="Pfam" id="PF04818">
    <property type="entry name" value="CID"/>
    <property type="match status" value="1"/>
</dbReference>
<reference evidence="3" key="1">
    <citation type="submission" date="2021-11" db="EMBL/GenBank/DDBJ databases">
        <authorList>
            <person name="Herlambang A."/>
            <person name="Guo Y."/>
            <person name="Takashima Y."/>
            <person name="Nishizawa T."/>
        </authorList>
    </citation>
    <scope>NUCLEOTIDE SEQUENCE</scope>
    <source>
        <strain evidence="3">E1425</strain>
    </source>
</reference>
<dbReference type="OrthoDB" id="2129491at2759"/>
<evidence type="ECO:0000313" key="3">
    <source>
        <dbReference type="EMBL" id="GJJ68471.1"/>
    </source>
</evidence>
<accession>A0A9P3LRY6</accession>
<dbReference type="GO" id="GO:0000993">
    <property type="term" value="F:RNA polymerase II complex binding"/>
    <property type="evidence" value="ECO:0007669"/>
    <property type="project" value="InterPro"/>
</dbReference>
<dbReference type="PANTHER" id="PTHR15921:SF3">
    <property type="entry name" value="PRE-MRNA CLEAVAGE COMPLEX 2 PROTEIN PCF11"/>
    <property type="match status" value="1"/>
</dbReference>
<feature type="region of interest" description="Disordered" evidence="1">
    <location>
        <begin position="1"/>
        <end position="23"/>
    </location>
</feature>
<feature type="region of interest" description="Disordered" evidence="1">
    <location>
        <begin position="303"/>
        <end position="348"/>
    </location>
</feature>
<dbReference type="PRINTS" id="PR01217">
    <property type="entry name" value="PRICHEXTENSN"/>
</dbReference>
<comment type="caution">
    <text evidence="3">The sequence shown here is derived from an EMBL/GenBank/DDBJ whole genome shotgun (WGS) entry which is preliminary data.</text>
</comment>